<dbReference type="GO" id="GO:0005789">
    <property type="term" value="C:endoplasmic reticulum membrane"/>
    <property type="evidence" value="ECO:0007669"/>
    <property type="project" value="UniProtKB-SubCell"/>
</dbReference>
<evidence type="ECO:0000256" key="7">
    <source>
        <dbReference type="ARBA" id="ARBA00022801"/>
    </source>
</evidence>
<feature type="transmembrane region" description="Helical" evidence="12">
    <location>
        <begin position="1006"/>
        <end position="1026"/>
    </location>
</feature>
<keyword evidence="11 12" id="KW-0472">Membrane</keyword>
<evidence type="ECO:0000256" key="6">
    <source>
        <dbReference type="ARBA" id="ARBA00022692"/>
    </source>
</evidence>
<evidence type="ECO:0000256" key="10">
    <source>
        <dbReference type="ARBA" id="ARBA00022989"/>
    </source>
</evidence>
<comment type="function">
    <text evidence="1 12">Involved in inositol deacylation of GPI-anchored proteins which plays important roles in the quality control and ER-associated degradation of GPI-anchored proteins.</text>
</comment>
<dbReference type="PANTHER" id="PTHR15495:SF7">
    <property type="entry name" value="GPI INOSITOL-DEACYLASE"/>
    <property type="match status" value="1"/>
</dbReference>
<dbReference type="InterPro" id="IPR029058">
    <property type="entry name" value="AB_hydrolase_fold"/>
</dbReference>
<reference evidence="16 17" key="1">
    <citation type="journal article" date="2018" name="BMC Genomics">
        <title>Genomic evidence for intraspecific hybridization in a clonal and extremely halotolerant yeast.</title>
        <authorList>
            <person name="Gostincar C."/>
            <person name="Stajich J.E."/>
            <person name="Zupancic J."/>
            <person name="Zalar P."/>
            <person name="Gunde-Cimerman N."/>
        </authorList>
    </citation>
    <scope>NUCLEOTIDE SEQUENCE [LARGE SCALE GENOMIC DNA]</scope>
    <source>
        <strain evidence="16 17">EXF-2788</strain>
    </source>
</reference>
<feature type="compositionally biased region" description="Polar residues" evidence="13">
    <location>
        <begin position="1179"/>
        <end position="1190"/>
    </location>
</feature>
<gene>
    <name evidence="16" type="ORF">D0861_08575</name>
</gene>
<feature type="compositionally biased region" description="Acidic residues" evidence="13">
    <location>
        <begin position="1162"/>
        <end position="1175"/>
    </location>
</feature>
<comment type="similarity">
    <text evidence="3 12">Belongs to the GPI inositol-deacylase family.</text>
</comment>
<dbReference type="Pfam" id="PF25140">
    <property type="entry name" value="PGAP1_TMD"/>
    <property type="match status" value="1"/>
</dbReference>
<evidence type="ECO:0000259" key="14">
    <source>
        <dbReference type="Pfam" id="PF07819"/>
    </source>
</evidence>
<feature type="transmembrane region" description="Helical" evidence="12">
    <location>
        <begin position="1068"/>
        <end position="1088"/>
    </location>
</feature>
<evidence type="ECO:0000256" key="11">
    <source>
        <dbReference type="ARBA" id="ARBA00023136"/>
    </source>
</evidence>
<dbReference type="Proteomes" id="UP000268823">
    <property type="component" value="Unassembled WGS sequence"/>
</dbReference>
<dbReference type="VEuPathDB" id="FungiDB:BTJ68_15218"/>
<dbReference type="FunFam" id="3.40.50.1820:FF:000056">
    <property type="entry name" value="GPI inositol-deacylase"/>
    <property type="match status" value="1"/>
</dbReference>
<accession>A0A3M7EWF6</accession>
<evidence type="ECO:0000256" key="4">
    <source>
        <dbReference type="ARBA" id="ARBA00015856"/>
    </source>
</evidence>
<evidence type="ECO:0000256" key="13">
    <source>
        <dbReference type="SAM" id="MobiDB-lite"/>
    </source>
</evidence>
<comment type="subcellular location">
    <subcellularLocation>
        <location evidence="2">Endoplasmic reticulum membrane</location>
        <topology evidence="2">Multi-pass membrane protein</topology>
    </subcellularLocation>
</comment>
<proteinExistence type="inferred from homology"/>
<dbReference type="EC" id="3.1.-.-" evidence="12"/>
<keyword evidence="9 12" id="KW-0653">Protein transport</keyword>
<dbReference type="EMBL" id="QWIR01000328">
    <property type="protein sequence ID" value="RMY80454.1"/>
    <property type="molecule type" value="Genomic_DNA"/>
</dbReference>
<dbReference type="InterPro" id="IPR039529">
    <property type="entry name" value="PGAP1/BST1"/>
</dbReference>
<feature type="region of interest" description="Disordered" evidence="13">
    <location>
        <begin position="1"/>
        <end position="105"/>
    </location>
</feature>
<dbReference type="InterPro" id="IPR056824">
    <property type="entry name" value="PGAP1_TMD"/>
</dbReference>
<evidence type="ECO:0000256" key="12">
    <source>
        <dbReference type="RuleBase" id="RU365011"/>
    </source>
</evidence>
<keyword evidence="10 12" id="KW-1133">Transmembrane helix</keyword>
<comment type="caution">
    <text evidence="16">The sequence shown here is derived from an EMBL/GenBank/DDBJ whole genome shotgun (WGS) entry which is preliminary data.</text>
</comment>
<dbReference type="PANTHER" id="PTHR15495">
    <property type="entry name" value="NEGATIVE REGULATOR OF VESICLE FORMATION-RELATED"/>
    <property type="match status" value="1"/>
</dbReference>
<evidence type="ECO:0000256" key="1">
    <source>
        <dbReference type="ARBA" id="ARBA00003496"/>
    </source>
</evidence>
<feature type="region of interest" description="Disordered" evidence="13">
    <location>
        <begin position="1150"/>
        <end position="1199"/>
    </location>
</feature>
<evidence type="ECO:0000256" key="9">
    <source>
        <dbReference type="ARBA" id="ARBA00022927"/>
    </source>
</evidence>
<evidence type="ECO:0000313" key="16">
    <source>
        <dbReference type="EMBL" id="RMY80454.1"/>
    </source>
</evidence>
<dbReference type="SUPFAM" id="SSF53474">
    <property type="entry name" value="alpha/beta-Hydrolases"/>
    <property type="match status" value="1"/>
</dbReference>
<dbReference type="GO" id="GO:0015031">
    <property type="term" value="P:protein transport"/>
    <property type="evidence" value="ECO:0007669"/>
    <property type="project" value="UniProtKB-KW"/>
</dbReference>
<feature type="transmembrane region" description="Helical" evidence="12">
    <location>
        <begin position="886"/>
        <end position="919"/>
    </location>
</feature>
<evidence type="ECO:0000259" key="15">
    <source>
        <dbReference type="Pfam" id="PF25140"/>
    </source>
</evidence>
<evidence type="ECO:0000256" key="3">
    <source>
        <dbReference type="ARBA" id="ARBA00006931"/>
    </source>
</evidence>
<feature type="domain" description="GPI inositol-deacylase PGAP1-like alpha/beta" evidence="14">
    <location>
        <begin position="196"/>
        <end position="439"/>
    </location>
</feature>
<keyword evidence="5 12" id="KW-0813">Transport</keyword>
<keyword evidence="6 12" id="KW-0812">Transmembrane</keyword>
<feature type="transmembrane region" description="Helical" evidence="12">
    <location>
        <begin position="120"/>
        <end position="145"/>
    </location>
</feature>
<dbReference type="GO" id="GO:0050185">
    <property type="term" value="F:phosphatidylinositol deacylase activity"/>
    <property type="evidence" value="ECO:0007669"/>
    <property type="project" value="TreeGrafter"/>
</dbReference>
<evidence type="ECO:0000256" key="2">
    <source>
        <dbReference type="ARBA" id="ARBA00004477"/>
    </source>
</evidence>
<feature type="domain" description="GPI inositol-deacylase transmembrane" evidence="15">
    <location>
        <begin position="792"/>
        <end position="1109"/>
    </location>
</feature>
<evidence type="ECO:0000256" key="5">
    <source>
        <dbReference type="ARBA" id="ARBA00022448"/>
    </source>
</evidence>
<keyword evidence="7 12" id="KW-0378">Hydrolase</keyword>
<feature type="compositionally biased region" description="Low complexity" evidence="13">
    <location>
        <begin position="39"/>
        <end position="52"/>
    </location>
</feature>
<evidence type="ECO:0000256" key="8">
    <source>
        <dbReference type="ARBA" id="ARBA00022824"/>
    </source>
</evidence>
<feature type="transmembrane region" description="Helical" evidence="12">
    <location>
        <begin position="827"/>
        <end position="847"/>
    </location>
</feature>
<evidence type="ECO:0000313" key="17">
    <source>
        <dbReference type="Proteomes" id="UP000268823"/>
    </source>
</evidence>
<feature type="transmembrane region" description="Helical" evidence="12">
    <location>
        <begin position="787"/>
        <end position="806"/>
    </location>
</feature>
<protein>
    <recommendedName>
        <fullName evidence="4 12">GPI inositol-deacylase</fullName>
        <ecNumber evidence="12">3.1.-.-</ecNumber>
    </recommendedName>
</protein>
<organism evidence="16 17">
    <name type="scientific">Hortaea werneckii</name>
    <name type="common">Black yeast</name>
    <name type="synonym">Cladosporium werneckii</name>
    <dbReference type="NCBI Taxonomy" id="91943"/>
    <lineage>
        <taxon>Eukaryota</taxon>
        <taxon>Fungi</taxon>
        <taxon>Dikarya</taxon>
        <taxon>Ascomycota</taxon>
        <taxon>Pezizomycotina</taxon>
        <taxon>Dothideomycetes</taxon>
        <taxon>Dothideomycetidae</taxon>
        <taxon>Mycosphaerellales</taxon>
        <taxon>Teratosphaeriaceae</taxon>
        <taxon>Hortaea</taxon>
    </lineage>
</organism>
<dbReference type="Gene3D" id="3.40.50.1820">
    <property type="entry name" value="alpha/beta hydrolase"/>
    <property type="match status" value="1"/>
</dbReference>
<dbReference type="OrthoDB" id="348976at2759"/>
<dbReference type="Pfam" id="PF07819">
    <property type="entry name" value="PGAP1"/>
    <property type="match status" value="1"/>
</dbReference>
<sequence>MRRRPSSSGEDESHVVTREMLHAPDKPTKSRAMSRDGSRATTRPQTRTTATTMKGEEDRSSAAETNGDVRAGTRSQWPSPALPEPALEGNALVNEPLQTKEGREPTEYLRKQRAQLRGPWTCSFLTLATTACSILLLATIIQSFFTLQMDPKGCAMSYMRPAFARFADFDTEHTRFASKYSLYLYREGGVDEDTRVKGIPVIFIPGNAGSYKQVRPIAAEAARYFHDILRNDPGAEGSGKRPLDFFTVDFNEELTAFHGQTLLDQAEYLNEAVAYILALYHNPHRSLREPGLPDPKSVIILGHSMGGIVARTMLRMPNYQGSTINTIITLSAPHARAPISFDRDMVSTYNDINTFWRDSYSTLNPENNPLADVTLVSVAGGGLDTMIPSEYSSLTSLVPDTHGFTVFTSAIPQVWTGMDHLAIMWCDQFRKALVRAIFDVADARRPTQTLGQADRIRALRKRLLTGMESVVEKAALDGEPTTFLTLEEGSASVLSQNERLVIRSPGHAAKTKTHLLPIPEEPPSEGSKFTLMTDQALHAGEDENGRLTALLCTAFPPPGHFASALAINIKSALGAAGTTRLACKNAAADVTYLPASTNTSVNAFDQAKPFTYLQYALEDLRDFQFVAVVERPAEAHDGWLLAEFSAGNQSTMKVSKGHHQILINGLRRKLGSDRPMMTELKIPEVHSTMFAYNLRVHRDPCQKGQEELFAPLLRQSIQEPYESKYFVNTKGGNINVHGISPYMPPPLSGKGASEGLSLQLWTDPTCNSTVKVSLTVDLVGSAGKLVMRYRTVFAAFPLLVVAIVLRKQFKVYDATGVFMSFSQSMDHCIRTSIPAIVAALTFLSVALSKATQGPWARRWFSQSTGTDETSIDFTVNDLMLGTSDPFFWFLVPLFGIVSVGVCIAGNYFVLTIMETLALIYGRLRTLLTKANDPRHPTTSAFAVTSPQQRLITTSILLLLVITLIPYQFAYMVLSIVHLATCVRALRLARETGTAPAYNFYNYVHSMLVLMLWILPLNMPVLVVWIHNLAVHWLTPFSAHQNLLAVLPFILLVETMGRGEMVPRVTSRIRYLTNIALFAFALYAAVYGVTYAYRLHHLVNALCAWLFLIHLSSSRSSSSSGSSTSSDDVGSVVPFVFAAQRQKSLHQHFKRRLYTSPSHLEKEEPEPEQEREEEEVQEKAGQQDQSANSTRQGRDVRKRP</sequence>
<name>A0A3M7EWF6_HORWE</name>
<feature type="compositionally biased region" description="Basic and acidic residues" evidence="13">
    <location>
        <begin position="11"/>
        <end position="38"/>
    </location>
</feature>
<dbReference type="AlphaFoldDB" id="A0A3M7EWF6"/>
<dbReference type="Pfam" id="PF25141">
    <property type="entry name" value="PGAP1_2nd"/>
    <property type="match status" value="1"/>
</dbReference>
<dbReference type="GO" id="GO:0006888">
    <property type="term" value="P:endoplasmic reticulum to Golgi vesicle-mediated transport"/>
    <property type="evidence" value="ECO:0007669"/>
    <property type="project" value="TreeGrafter"/>
</dbReference>
<dbReference type="GO" id="GO:0006505">
    <property type="term" value="P:GPI anchor metabolic process"/>
    <property type="evidence" value="ECO:0007669"/>
    <property type="project" value="TreeGrafter"/>
</dbReference>
<dbReference type="InterPro" id="IPR012908">
    <property type="entry name" value="PGAP1-ab_dom-like"/>
</dbReference>
<keyword evidence="8 12" id="KW-0256">Endoplasmic reticulum</keyword>